<proteinExistence type="predicted"/>
<evidence type="ECO:0000313" key="2">
    <source>
        <dbReference type="Proteomes" id="UP000887566"/>
    </source>
</evidence>
<sequence>MFLLLHLLHFILLATSLIQANQPEECQVKIEESLLLGRPEIFYSYIPEIGRCAVRFSTNVWTDSPNVFNNAKDCIITCCPSSCRPHCCRGYRKDRLAKIY</sequence>
<dbReference type="WBParaSite" id="PSAMB.scaffold514size48508.g6507.t1">
    <property type="protein sequence ID" value="PSAMB.scaffold514size48508.g6507.t1"/>
    <property type="gene ID" value="PSAMB.scaffold514size48508.g6507"/>
</dbReference>
<protein>
    <submittedName>
        <fullName evidence="3">BPTI/Kunitz inhibitor domain-containing protein</fullName>
    </submittedName>
</protein>
<feature type="signal peptide" evidence="1">
    <location>
        <begin position="1"/>
        <end position="20"/>
    </location>
</feature>
<dbReference type="AlphaFoldDB" id="A0A914WU65"/>
<dbReference type="Proteomes" id="UP000887566">
    <property type="component" value="Unplaced"/>
</dbReference>
<keyword evidence="2" id="KW-1185">Reference proteome</keyword>
<accession>A0A914WU65</accession>
<evidence type="ECO:0000313" key="3">
    <source>
        <dbReference type="WBParaSite" id="PSAMB.scaffold514size48508.g6507.t1"/>
    </source>
</evidence>
<feature type="chain" id="PRO_5037885888" evidence="1">
    <location>
        <begin position="21"/>
        <end position="100"/>
    </location>
</feature>
<evidence type="ECO:0000256" key="1">
    <source>
        <dbReference type="SAM" id="SignalP"/>
    </source>
</evidence>
<name>A0A914WU65_9BILA</name>
<keyword evidence="1" id="KW-0732">Signal</keyword>
<reference evidence="3" key="1">
    <citation type="submission" date="2022-11" db="UniProtKB">
        <authorList>
            <consortium name="WormBaseParasite"/>
        </authorList>
    </citation>
    <scope>IDENTIFICATION</scope>
</reference>
<organism evidence="2 3">
    <name type="scientific">Plectus sambesii</name>
    <dbReference type="NCBI Taxonomy" id="2011161"/>
    <lineage>
        <taxon>Eukaryota</taxon>
        <taxon>Metazoa</taxon>
        <taxon>Ecdysozoa</taxon>
        <taxon>Nematoda</taxon>
        <taxon>Chromadorea</taxon>
        <taxon>Plectida</taxon>
        <taxon>Plectina</taxon>
        <taxon>Plectoidea</taxon>
        <taxon>Plectidae</taxon>
        <taxon>Plectus</taxon>
    </lineage>
</organism>